<accession>A0A2R8B3T0</accession>
<name>A0A2R8B3T0_9RHOB</name>
<dbReference type="PROSITE" id="PS50110">
    <property type="entry name" value="RESPONSE_REGULATORY"/>
    <property type="match status" value="1"/>
</dbReference>
<dbReference type="AlphaFoldDB" id="A0A2R8B3T0"/>
<dbReference type="EMBL" id="OMOQ01000001">
    <property type="protein sequence ID" value="SPH17242.1"/>
    <property type="molecule type" value="Genomic_DNA"/>
</dbReference>
<dbReference type="Pfam" id="PF00512">
    <property type="entry name" value="HisKA"/>
    <property type="match status" value="1"/>
</dbReference>
<dbReference type="Gene3D" id="3.30.565.10">
    <property type="entry name" value="Histidine kinase-like ATPase, C-terminal domain"/>
    <property type="match status" value="1"/>
</dbReference>
<evidence type="ECO:0000256" key="7">
    <source>
        <dbReference type="SAM" id="Coils"/>
    </source>
</evidence>
<dbReference type="InterPro" id="IPR004358">
    <property type="entry name" value="Sig_transdc_His_kin-like_C"/>
</dbReference>
<dbReference type="EC" id="2.7.13.3" evidence="2"/>
<keyword evidence="5 10" id="KW-0418">Kinase</keyword>
<dbReference type="Pfam" id="PF00072">
    <property type="entry name" value="Response_reg"/>
    <property type="match status" value="1"/>
</dbReference>
<evidence type="ECO:0000256" key="4">
    <source>
        <dbReference type="ARBA" id="ARBA00022679"/>
    </source>
</evidence>
<dbReference type="PRINTS" id="PR00344">
    <property type="entry name" value="BCTRLSENSOR"/>
</dbReference>
<comment type="catalytic activity">
    <reaction evidence="1">
        <text>ATP + protein L-histidine = ADP + protein N-phospho-L-histidine.</text>
        <dbReference type="EC" id="2.7.13.3"/>
    </reaction>
</comment>
<feature type="modified residue" description="4-aspartylphosphate" evidence="6">
    <location>
        <position position="668"/>
    </location>
</feature>
<dbReference type="CDD" id="cd00082">
    <property type="entry name" value="HisKA"/>
    <property type="match status" value="1"/>
</dbReference>
<evidence type="ECO:0000259" key="8">
    <source>
        <dbReference type="PROSITE" id="PS50109"/>
    </source>
</evidence>
<dbReference type="Gene3D" id="1.10.287.130">
    <property type="match status" value="1"/>
</dbReference>
<evidence type="ECO:0000256" key="1">
    <source>
        <dbReference type="ARBA" id="ARBA00000085"/>
    </source>
</evidence>
<dbReference type="InterPro" id="IPR036890">
    <property type="entry name" value="HATPase_C_sf"/>
</dbReference>
<sequence>MTDTLMNPADPPARQNEKLLQIVEVLMRRVEQDTDDSGAAYAQFQRAVMLEDEVRQRTSELEHALDLLNESNGLLAEATREAQAARQNLADAIETVQEGFALFDADDTMIMCNSRFGMHMADIHGALVPGLSFADYVGLVSRSSQLALPKNDTPESWAGRRMRRHDDNHVMFNVRLSGDRWVQVSEHRTRDGGTVILQTDVTDIIRLEREERGKLLDNQARMIRATLEHLNQGVCIFDAQGRLVDWNRRLGRLLEIPVGRVQIGSSFDTLVLRLSAEMHFSGTVSTEALTAWAGSQYRREPLSFELNRGDDLILAVFAQEMPDRGFVMSFTDITTERHAMRAIREANETLEQRVHDRTTELADALRRAERANASRSRFVAAASHDLLQPLSAAKLYLASISDEALADTARRTLEKAHNALTSVESILDALLDISRLESGHAAVDVKPVDLGALLSRLHEDFAPIAARKGLKLEFSGSAAVVNSDALYLRRILQNLVSNAIRYTKDGSVRVETERDGAHIYVRVIDTGIGIPEDEQSNVFREFHRLNAQASASDGMGLGLTIVERACALLEHALELRSTVGQGTCFTISLPIVNPDAPYTAAPSAQRLTPLVVPTDGIVCLVENDAEFRAATCQLLEKWGFDVIDVESGESALSLLDEIDIVPDVFLVDYQLGAGMSGLDLIKRLQSRHGRLSARIITANRSPEIVQRCAAASVGVLYKPVKFEELADFLLADA</sequence>
<dbReference type="InterPro" id="IPR003661">
    <property type="entry name" value="HisK_dim/P_dom"/>
</dbReference>
<organism evidence="10 11">
    <name type="scientific">Albidovulum aquaemixtae</name>
    <dbReference type="NCBI Taxonomy" id="1542388"/>
    <lineage>
        <taxon>Bacteria</taxon>
        <taxon>Pseudomonadati</taxon>
        <taxon>Pseudomonadota</taxon>
        <taxon>Alphaproteobacteria</taxon>
        <taxon>Rhodobacterales</taxon>
        <taxon>Paracoccaceae</taxon>
        <taxon>Albidovulum</taxon>
    </lineage>
</organism>
<dbReference type="SMART" id="SM00448">
    <property type="entry name" value="REC"/>
    <property type="match status" value="1"/>
</dbReference>
<evidence type="ECO:0000256" key="6">
    <source>
        <dbReference type="PROSITE-ProRule" id="PRU00169"/>
    </source>
</evidence>
<keyword evidence="11" id="KW-1185">Reference proteome</keyword>
<dbReference type="Gene3D" id="3.40.50.2300">
    <property type="match status" value="1"/>
</dbReference>
<dbReference type="InterPro" id="IPR036097">
    <property type="entry name" value="HisK_dim/P_sf"/>
</dbReference>
<dbReference type="FunFam" id="3.30.565.10:FF:000049">
    <property type="entry name" value="Two-component sensor histidine kinase"/>
    <property type="match status" value="1"/>
</dbReference>
<evidence type="ECO:0000313" key="11">
    <source>
        <dbReference type="Proteomes" id="UP000244924"/>
    </source>
</evidence>
<keyword evidence="3 6" id="KW-0597">Phosphoprotein</keyword>
<evidence type="ECO:0000313" key="10">
    <source>
        <dbReference type="EMBL" id="SPH17242.1"/>
    </source>
</evidence>
<keyword evidence="4 10" id="KW-0808">Transferase</keyword>
<dbReference type="OrthoDB" id="9764438at2"/>
<dbReference type="CDD" id="cd00156">
    <property type="entry name" value="REC"/>
    <property type="match status" value="1"/>
</dbReference>
<gene>
    <name evidence="10" type="primary">luxQ_1</name>
    <name evidence="10" type="ORF">DEA8626_00758</name>
</gene>
<dbReference type="Proteomes" id="UP000244924">
    <property type="component" value="Unassembled WGS sequence"/>
</dbReference>
<dbReference type="GO" id="GO:0009927">
    <property type="term" value="F:histidine phosphotransfer kinase activity"/>
    <property type="evidence" value="ECO:0007669"/>
    <property type="project" value="TreeGrafter"/>
</dbReference>
<dbReference type="Gene3D" id="3.30.450.20">
    <property type="entry name" value="PAS domain"/>
    <property type="match status" value="2"/>
</dbReference>
<protein>
    <recommendedName>
        <fullName evidence="2">histidine kinase</fullName>
        <ecNumber evidence="2">2.7.13.3</ecNumber>
    </recommendedName>
</protein>
<dbReference type="InterPro" id="IPR005467">
    <property type="entry name" value="His_kinase_dom"/>
</dbReference>
<dbReference type="SUPFAM" id="SSF47384">
    <property type="entry name" value="Homodimeric domain of signal transducing histidine kinase"/>
    <property type="match status" value="1"/>
</dbReference>
<dbReference type="InterPro" id="IPR001789">
    <property type="entry name" value="Sig_transdc_resp-reg_receiver"/>
</dbReference>
<dbReference type="SUPFAM" id="SSF55785">
    <property type="entry name" value="PYP-like sensor domain (PAS domain)"/>
    <property type="match status" value="1"/>
</dbReference>
<evidence type="ECO:0000256" key="3">
    <source>
        <dbReference type="ARBA" id="ARBA00022553"/>
    </source>
</evidence>
<dbReference type="SUPFAM" id="SSF55874">
    <property type="entry name" value="ATPase domain of HSP90 chaperone/DNA topoisomerase II/histidine kinase"/>
    <property type="match status" value="1"/>
</dbReference>
<reference evidence="10 11" key="1">
    <citation type="submission" date="2018-03" db="EMBL/GenBank/DDBJ databases">
        <authorList>
            <person name="Keele B.F."/>
        </authorList>
    </citation>
    <scope>NUCLEOTIDE SEQUENCE [LARGE SCALE GENOMIC DNA]</scope>
    <source>
        <strain evidence="10 11">CECT 8626</strain>
    </source>
</reference>
<dbReference type="InterPro" id="IPR035965">
    <property type="entry name" value="PAS-like_dom_sf"/>
</dbReference>
<dbReference type="SUPFAM" id="SSF52172">
    <property type="entry name" value="CheY-like"/>
    <property type="match status" value="1"/>
</dbReference>
<evidence type="ECO:0000256" key="2">
    <source>
        <dbReference type="ARBA" id="ARBA00012438"/>
    </source>
</evidence>
<feature type="coiled-coil region" evidence="7">
    <location>
        <begin position="68"/>
        <end position="95"/>
    </location>
</feature>
<evidence type="ECO:0000259" key="9">
    <source>
        <dbReference type="PROSITE" id="PS50110"/>
    </source>
</evidence>
<feature type="domain" description="Response regulatory" evidence="9">
    <location>
        <begin position="617"/>
        <end position="733"/>
    </location>
</feature>
<keyword evidence="7" id="KW-0175">Coiled coil</keyword>
<dbReference type="InterPro" id="IPR000014">
    <property type="entry name" value="PAS"/>
</dbReference>
<dbReference type="Pfam" id="PF02518">
    <property type="entry name" value="HATPase_c"/>
    <property type="match status" value="1"/>
</dbReference>
<dbReference type="GO" id="GO:0000155">
    <property type="term" value="F:phosphorelay sensor kinase activity"/>
    <property type="evidence" value="ECO:0007669"/>
    <property type="project" value="InterPro"/>
</dbReference>
<proteinExistence type="predicted"/>
<dbReference type="PANTHER" id="PTHR43047:SF9">
    <property type="entry name" value="HISTIDINE KINASE"/>
    <property type="match status" value="1"/>
</dbReference>
<dbReference type="SMART" id="SM00387">
    <property type="entry name" value="HATPase_c"/>
    <property type="match status" value="1"/>
</dbReference>
<dbReference type="PANTHER" id="PTHR43047">
    <property type="entry name" value="TWO-COMPONENT HISTIDINE PROTEIN KINASE"/>
    <property type="match status" value="1"/>
</dbReference>
<dbReference type="RefSeq" id="WP_108851706.1">
    <property type="nucleotide sequence ID" value="NZ_OMOQ01000001.1"/>
</dbReference>
<evidence type="ECO:0000256" key="5">
    <source>
        <dbReference type="ARBA" id="ARBA00022777"/>
    </source>
</evidence>
<dbReference type="PROSITE" id="PS50109">
    <property type="entry name" value="HIS_KIN"/>
    <property type="match status" value="1"/>
</dbReference>
<dbReference type="InterPro" id="IPR011006">
    <property type="entry name" value="CheY-like_superfamily"/>
</dbReference>
<dbReference type="GO" id="GO:0005886">
    <property type="term" value="C:plasma membrane"/>
    <property type="evidence" value="ECO:0007669"/>
    <property type="project" value="TreeGrafter"/>
</dbReference>
<dbReference type="Pfam" id="PF12860">
    <property type="entry name" value="PAS_7"/>
    <property type="match status" value="2"/>
</dbReference>
<dbReference type="InterPro" id="IPR003594">
    <property type="entry name" value="HATPase_dom"/>
</dbReference>
<dbReference type="SMART" id="SM00388">
    <property type="entry name" value="HisKA"/>
    <property type="match status" value="1"/>
</dbReference>
<dbReference type="SMART" id="SM00091">
    <property type="entry name" value="PAS"/>
    <property type="match status" value="2"/>
</dbReference>
<feature type="domain" description="Histidine kinase" evidence="8">
    <location>
        <begin position="381"/>
        <end position="593"/>
    </location>
</feature>